<dbReference type="Gene3D" id="3.40.50.720">
    <property type="entry name" value="NAD(P)-binding Rossmann-like Domain"/>
    <property type="match status" value="1"/>
</dbReference>
<dbReference type="PANTHER" id="PTHR22604:SF105">
    <property type="entry name" value="TRANS-1,2-DIHYDROBENZENE-1,2-DIOL DEHYDROGENASE"/>
    <property type="match status" value="1"/>
</dbReference>
<dbReference type="GO" id="GO:0000166">
    <property type="term" value="F:nucleotide binding"/>
    <property type="evidence" value="ECO:0007669"/>
    <property type="project" value="InterPro"/>
</dbReference>
<evidence type="ECO:0000259" key="4">
    <source>
        <dbReference type="Pfam" id="PF22725"/>
    </source>
</evidence>
<sequence>MINIAILGAGRIAQKMAETVSRMESEPRYAGTVHLYAVATRNSLERARTFADEYGVEVAYGSYADMLDDADVDLVYIATSHVFHAQQAIACMDAGKHVLVEKPFAVNTADALRMIEKSRETGLVCAEAIWTRYEPSRSIIQDVLDEGVIGDIVSMSGNLSYPMTHKERLVNPALAGGALLDVGIYPLNFVSMFMPGEVERVVSSARLSGGETGDQTDELSQTTLWYSGGQMASVTSSYFEVGDRSGVIRGTKGYLWVDNVNNPLDIRVWNASHELVAQPSVPEQLTGFEYEVASAVAAINRGDVEPEQMPHAETLRMIQLMDEIRAQWGLVYPGELE</sequence>
<dbReference type="InterPro" id="IPR000683">
    <property type="entry name" value="Gfo/Idh/MocA-like_OxRdtase_N"/>
</dbReference>
<name>A0A261F601_9BIFI</name>
<dbReference type="Pfam" id="PF01408">
    <property type="entry name" value="GFO_IDH_MocA"/>
    <property type="match status" value="1"/>
</dbReference>
<evidence type="ECO:0000256" key="2">
    <source>
        <dbReference type="ARBA" id="ARBA00023002"/>
    </source>
</evidence>
<gene>
    <name evidence="5" type="ORF">ALMA_0985</name>
</gene>
<evidence type="ECO:0000313" key="5">
    <source>
        <dbReference type="EMBL" id="OZG54524.1"/>
    </source>
</evidence>
<organism evidence="5 6">
    <name type="scientific">Alloscardovia macacae</name>
    <dbReference type="NCBI Taxonomy" id="1160091"/>
    <lineage>
        <taxon>Bacteria</taxon>
        <taxon>Bacillati</taxon>
        <taxon>Actinomycetota</taxon>
        <taxon>Actinomycetes</taxon>
        <taxon>Bifidobacteriales</taxon>
        <taxon>Bifidobacteriaceae</taxon>
        <taxon>Alloscardovia</taxon>
    </lineage>
</organism>
<dbReference type="EMBL" id="MWWT01000005">
    <property type="protein sequence ID" value="OZG54524.1"/>
    <property type="molecule type" value="Genomic_DNA"/>
</dbReference>
<dbReference type="InterPro" id="IPR036291">
    <property type="entry name" value="NAD(P)-bd_dom_sf"/>
</dbReference>
<dbReference type="Pfam" id="PF22725">
    <property type="entry name" value="GFO_IDH_MocA_C3"/>
    <property type="match status" value="1"/>
</dbReference>
<dbReference type="GO" id="GO:0016491">
    <property type="term" value="F:oxidoreductase activity"/>
    <property type="evidence" value="ECO:0007669"/>
    <property type="project" value="UniProtKB-KW"/>
</dbReference>
<comment type="similarity">
    <text evidence="1">Belongs to the Gfo/Idh/MocA family.</text>
</comment>
<feature type="domain" description="Gfo/Idh/MocA-like oxidoreductase N-terminal" evidence="3">
    <location>
        <begin position="2"/>
        <end position="126"/>
    </location>
</feature>
<evidence type="ECO:0000259" key="3">
    <source>
        <dbReference type="Pfam" id="PF01408"/>
    </source>
</evidence>
<comment type="caution">
    <text evidence="5">The sequence shown here is derived from an EMBL/GenBank/DDBJ whole genome shotgun (WGS) entry which is preliminary data.</text>
</comment>
<dbReference type="Gene3D" id="3.30.360.10">
    <property type="entry name" value="Dihydrodipicolinate Reductase, domain 2"/>
    <property type="match status" value="1"/>
</dbReference>
<accession>A0A261F601</accession>
<proteinExistence type="inferred from homology"/>
<dbReference type="InterPro" id="IPR050984">
    <property type="entry name" value="Gfo/Idh/MocA_domain"/>
</dbReference>
<keyword evidence="2" id="KW-0560">Oxidoreductase</keyword>
<dbReference type="RefSeq" id="WP_094726614.1">
    <property type="nucleotide sequence ID" value="NZ_JBHLWS010000003.1"/>
</dbReference>
<dbReference type="SUPFAM" id="SSF55347">
    <property type="entry name" value="Glyceraldehyde-3-phosphate dehydrogenase-like, C-terminal domain"/>
    <property type="match status" value="1"/>
</dbReference>
<dbReference type="Proteomes" id="UP000243657">
    <property type="component" value="Unassembled WGS sequence"/>
</dbReference>
<dbReference type="AlphaFoldDB" id="A0A261F601"/>
<evidence type="ECO:0000256" key="1">
    <source>
        <dbReference type="ARBA" id="ARBA00010928"/>
    </source>
</evidence>
<reference evidence="5 6" key="1">
    <citation type="journal article" date="2017" name="BMC Genomics">
        <title>Comparative genomic and phylogenomic analyses of the Bifidobacteriaceae family.</title>
        <authorList>
            <person name="Lugli G.A."/>
            <person name="Milani C."/>
            <person name="Turroni F."/>
            <person name="Duranti S."/>
            <person name="Mancabelli L."/>
            <person name="Mangifesta M."/>
            <person name="Ferrario C."/>
            <person name="Modesto M."/>
            <person name="Mattarelli P."/>
            <person name="Jiri K."/>
            <person name="van Sinderen D."/>
            <person name="Ventura M."/>
        </authorList>
    </citation>
    <scope>NUCLEOTIDE SEQUENCE [LARGE SCALE GENOMIC DNA]</scope>
    <source>
        <strain evidence="5 6">DSM 24762</strain>
    </source>
</reference>
<dbReference type="PANTHER" id="PTHR22604">
    <property type="entry name" value="OXIDOREDUCTASES"/>
    <property type="match status" value="1"/>
</dbReference>
<protein>
    <submittedName>
        <fullName evidence="5">Oxidoreductase</fullName>
    </submittedName>
</protein>
<dbReference type="InterPro" id="IPR055170">
    <property type="entry name" value="GFO_IDH_MocA-like_dom"/>
</dbReference>
<dbReference type="SUPFAM" id="SSF51735">
    <property type="entry name" value="NAD(P)-binding Rossmann-fold domains"/>
    <property type="match status" value="1"/>
</dbReference>
<keyword evidence="6" id="KW-1185">Reference proteome</keyword>
<evidence type="ECO:0000313" key="6">
    <source>
        <dbReference type="Proteomes" id="UP000243657"/>
    </source>
</evidence>
<feature type="domain" description="GFO/IDH/MocA-like oxidoreductase" evidence="4">
    <location>
        <begin position="141"/>
        <end position="255"/>
    </location>
</feature>